<protein>
    <submittedName>
        <fullName evidence="1">Putative metal-dependent enzyme (Double-stranded beta helix superfamily)</fullName>
    </submittedName>
</protein>
<dbReference type="AlphaFoldDB" id="A0A840ISN9"/>
<name>A0A840ISN9_9PSEU</name>
<accession>A0A840ISN9</accession>
<keyword evidence="2" id="KW-1185">Reference proteome</keyword>
<dbReference type="RefSeq" id="WP_184779580.1">
    <property type="nucleotide sequence ID" value="NZ_JACHMG010000001.1"/>
</dbReference>
<dbReference type="EMBL" id="JACHMG010000001">
    <property type="protein sequence ID" value="MBB4684475.1"/>
    <property type="molecule type" value="Genomic_DNA"/>
</dbReference>
<sequence>MGKILYKPLSFVVSALGGILAGQVFKQVWKRTSGEEDAPNATDRDYSWTQVVIAAAVQGAIFGAVKAATDRAGAVGYRRATGNWPDD</sequence>
<organism evidence="1 2">
    <name type="scientific">Amycolatopsis jiangsuensis</name>
    <dbReference type="NCBI Taxonomy" id="1181879"/>
    <lineage>
        <taxon>Bacteria</taxon>
        <taxon>Bacillati</taxon>
        <taxon>Actinomycetota</taxon>
        <taxon>Actinomycetes</taxon>
        <taxon>Pseudonocardiales</taxon>
        <taxon>Pseudonocardiaceae</taxon>
        <taxon>Amycolatopsis</taxon>
    </lineage>
</organism>
<evidence type="ECO:0000313" key="1">
    <source>
        <dbReference type="EMBL" id="MBB4684475.1"/>
    </source>
</evidence>
<reference evidence="1 2" key="1">
    <citation type="submission" date="2020-08" db="EMBL/GenBank/DDBJ databases">
        <title>Sequencing the genomes of 1000 actinobacteria strains.</title>
        <authorList>
            <person name="Klenk H.-P."/>
        </authorList>
    </citation>
    <scope>NUCLEOTIDE SEQUENCE [LARGE SCALE GENOMIC DNA]</scope>
    <source>
        <strain evidence="1 2">DSM 45859</strain>
    </source>
</reference>
<evidence type="ECO:0000313" key="2">
    <source>
        <dbReference type="Proteomes" id="UP000581769"/>
    </source>
</evidence>
<dbReference type="Proteomes" id="UP000581769">
    <property type="component" value="Unassembled WGS sequence"/>
</dbReference>
<dbReference type="Pfam" id="PF14019">
    <property type="entry name" value="DUF4235"/>
    <property type="match status" value="1"/>
</dbReference>
<dbReference type="InterPro" id="IPR025329">
    <property type="entry name" value="DUF4235"/>
</dbReference>
<proteinExistence type="predicted"/>
<comment type="caution">
    <text evidence="1">The sequence shown here is derived from an EMBL/GenBank/DDBJ whole genome shotgun (WGS) entry which is preliminary data.</text>
</comment>
<gene>
    <name evidence="1" type="ORF">BJY18_001960</name>
</gene>